<accession>A0A897MZ28</accession>
<keyword evidence="1" id="KW-0472">Membrane</keyword>
<dbReference type="Proteomes" id="UP000663525">
    <property type="component" value="Chromosome"/>
</dbReference>
<evidence type="ECO:0000313" key="3">
    <source>
        <dbReference type="Proteomes" id="UP000663525"/>
    </source>
</evidence>
<proteinExistence type="predicted"/>
<keyword evidence="1" id="KW-0812">Transmembrane</keyword>
<feature type="transmembrane region" description="Helical" evidence="1">
    <location>
        <begin position="163"/>
        <end position="186"/>
    </location>
</feature>
<protein>
    <submittedName>
        <fullName evidence="2">Uncharacterized protein</fullName>
    </submittedName>
</protein>
<evidence type="ECO:0000256" key="1">
    <source>
        <dbReference type="SAM" id="Phobius"/>
    </source>
</evidence>
<dbReference type="AlphaFoldDB" id="A0A897MZ28"/>
<feature type="transmembrane region" description="Helical" evidence="1">
    <location>
        <begin position="130"/>
        <end position="151"/>
    </location>
</feature>
<feature type="transmembrane region" description="Helical" evidence="1">
    <location>
        <begin position="33"/>
        <end position="58"/>
    </location>
</feature>
<feature type="transmembrane region" description="Helical" evidence="1">
    <location>
        <begin position="94"/>
        <end position="118"/>
    </location>
</feature>
<gene>
    <name evidence="2" type="ORF">HSR121_3050</name>
</gene>
<feature type="transmembrane region" description="Helical" evidence="1">
    <location>
        <begin position="70"/>
        <end position="87"/>
    </location>
</feature>
<sequence>MSIRGDGRSAVGNYLLAPVRDTRMSYRRQPSPFLTGVGVGIGVWIVGYLVALILVVAVRPPAIGSFSPPGYAGAIYVFGSAFVLLALSGGVPPLLMAVPAFVGLLVAVAGGAIVPVRAGRLDDGWAATKAGATVGVGVCLATLAALALYLIPSTPVSNTAIPLRYLALVFGNLLLPAFAGALGGALQHAATQP</sequence>
<keyword evidence="1" id="KW-1133">Transmembrane helix</keyword>
<dbReference type="EMBL" id="CP064787">
    <property type="protein sequence ID" value="QSG07360.1"/>
    <property type="molecule type" value="Genomic_DNA"/>
</dbReference>
<organism evidence="2 3">
    <name type="scientific">Halapricum desulfuricans</name>
    <dbReference type="NCBI Taxonomy" id="2841257"/>
    <lineage>
        <taxon>Archaea</taxon>
        <taxon>Methanobacteriati</taxon>
        <taxon>Methanobacteriota</taxon>
        <taxon>Stenosarchaea group</taxon>
        <taxon>Halobacteria</taxon>
        <taxon>Halobacteriales</taxon>
        <taxon>Haloarculaceae</taxon>
        <taxon>Halapricum</taxon>
    </lineage>
</organism>
<evidence type="ECO:0000313" key="2">
    <source>
        <dbReference type="EMBL" id="QSG07360.1"/>
    </source>
</evidence>
<name>A0A897MZ28_9EURY</name>
<reference evidence="2" key="1">
    <citation type="submission" date="2020-11" db="EMBL/GenBank/DDBJ databases">
        <title>Carbohydrate-dependent, anaerobic sulfur respiration: A novel catabolism in halophilic archaea.</title>
        <authorList>
            <person name="Sorokin D.Y."/>
            <person name="Messina E."/>
            <person name="Smedile F."/>
            <person name="La Cono V."/>
            <person name="Hallsworth J.E."/>
            <person name="Yakimov M.M."/>
        </authorList>
    </citation>
    <scope>NUCLEOTIDE SEQUENCE</scope>
    <source>
        <strain evidence="2">HSR12-1</strain>
    </source>
</reference>